<protein>
    <submittedName>
        <fullName evidence="2">Uncharacterized protein</fullName>
    </submittedName>
</protein>
<evidence type="ECO:0000256" key="1">
    <source>
        <dbReference type="SAM" id="MobiDB-lite"/>
    </source>
</evidence>
<evidence type="ECO:0000313" key="3">
    <source>
        <dbReference type="Proteomes" id="UP001177670"/>
    </source>
</evidence>
<keyword evidence="3" id="KW-1185">Reference proteome</keyword>
<evidence type="ECO:0000313" key="2">
    <source>
        <dbReference type="EMBL" id="KAK1120528.1"/>
    </source>
</evidence>
<dbReference type="AlphaFoldDB" id="A0AA40FKI2"/>
<feature type="compositionally biased region" description="Basic and acidic residues" evidence="1">
    <location>
        <begin position="71"/>
        <end position="96"/>
    </location>
</feature>
<reference evidence="2" key="1">
    <citation type="submission" date="2021-10" db="EMBL/GenBank/DDBJ databases">
        <title>Melipona bicolor Genome sequencing and assembly.</title>
        <authorList>
            <person name="Araujo N.S."/>
            <person name="Arias M.C."/>
        </authorList>
    </citation>
    <scope>NUCLEOTIDE SEQUENCE</scope>
    <source>
        <strain evidence="2">USP_2M_L1-L4_2017</strain>
        <tissue evidence="2">Whole body</tissue>
    </source>
</reference>
<gene>
    <name evidence="2" type="ORF">K0M31_012507</name>
</gene>
<feature type="region of interest" description="Disordered" evidence="1">
    <location>
        <begin position="62"/>
        <end position="96"/>
    </location>
</feature>
<name>A0AA40FKI2_9HYME</name>
<accession>A0AA40FKI2</accession>
<comment type="caution">
    <text evidence="2">The sequence shown here is derived from an EMBL/GenBank/DDBJ whole genome shotgun (WGS) entry which is preliminary data.</text>
</comment>
<organism evidence="2 3">
    <name type="scientific">Melipona bicolor</name>
    <dbReference type="NCBI Taxonomy" id="60889"/>
    <lineage>
        <taxon>Eukaryota</taxon>
        <taxon>Metazoa</taxon>
        <taxon>Ecdysozoa</taxon>
        <taxon>Arthropoda</taxon>
        <taxon>Hexapoda</taxon>
        <taxon>Insecta</taxon>
        <taxon>Pterygota</taxon>
        <taxon>Neoptera</taxon>
        <taxon>Endopterygota</taxon>
        <taxon>Hymenoptera</taxon>
        <taxon>Apocrita</taxon>
        <taxon>Aculeata</taxon>
        <taxon>Apoidea</taxon>
        <taxon>Anthophila</taxon>
        <taxon>Apidae</taxon>
        <taxon>Melipona</taxon>
    </lineage>
</organism>
<proteinExistence type="predicted"/>
<dbReference type="Proteomes" id="UP001177670">
    <property type="component" value="Unassembled WGS sequence"/>
</dbReference>
<dbReference type="EMBL" id="JAHYIQ010000031">
    <property type="protein sequence ID" value="KAK1120528.1"/>
    <property type="molecule type" value="Genomic_DNA"/>
</dbReference>
<sequence length="148" mass="16446">MDDPEGRELRDSFWNILENIIASGLRFSESSPFTDRISAIPKRRDRASDALSIFASKGTSVKKNLSTRPNEVQHRAVAQDRVMESSIERKSEKGREHTVGSHDFLATWYLVRQYKSSGGDDGGGPVIYNAITLVFTAVSNQGDNLVTN</sequence>